<dbReference type="GO" id="GO:0051480">
    <property type="term" value="P:regulation of cytosolic calcium ion concentration"/>
    <property type="evidence" value="ECO:0007669"/>
    <property type="project" value="TreeGrafter"/>
</dbReference>
<dbReference type="PANTHER" id="PTHR10117">
    <property type="entry name" value="TRANSIENT RECEPTOR POTENTIAL CHANNEL"/>
    <property type="match status" value="1"/>
</dbReference>
<dbReference type="EMBL" id="MU826372">
    <property type="protein sequence ID" value="KAJ7377796.1"/>
    <property type="molecule type" value="Genomic_DNA"/>
</dbReference>
<dbReference type="AlphaFoldDB" id="A0A9W9ZA89"/>
<reference evidence="7" key="1">
    <citation type="submission" date="2023-01" db="EMBL/GenBank/DDBJ databases">
        <title>Genome assembly of the deep-sea coral Lophelia pertusa.</title>
        <authorList>
            <person name="Herrera S."/>
            <person name="Cordes E."/>
        </authorList>
    </citation>
    <scope>NUCLEOTIDE SEQUENCE</scope>
    <source>
        <strain evidence="7">USNM1676648</strain>
        <tissue evidence="7">Polyp</tissue>
    </source>
</reference>
<dbReference type="InterPro" id="IPR036770">
    <property type="entry name" value="Ankyrin_rpt-contain_sf"/>
</dbReference>
<dbReference type="PROSITE" id="PS50297">
    <property type="entry name" value="ANK_REP_REGION"/>
    <property type="match status" value="1"/>
</dbReference>
<evidence type="ECO:0000256" key="3">
    <source>
        <dbReference type="ARBA" id="ARBA00023303"/>
    </source>
</evidence>
<keyword evidence="2" id="KW-0406">Ion transport</keyword>
<keyword evidence="1" id="KW-0813">Transport</keyword>
<sequence>MAVNDSMSASSNAEEISDSRNVLFSPAEEPSSATSVDMDEMEVLLGPLSADEEAFFEAVRTGDKEAVQNLIKTKHVDVNCRNTNGETALQIAVEEQAIDIVHALLKNKADIGSTLFQAVRNNCLQCVKILVAYDSNRKTTTAKPLERLAATTARNSSGKFDEFQTPLGLAVLNENYEIVEFLVSKGYKVEDPQTQKAQDAAERNEKESMAGLKTLALASPLYISHLFLHESKHLGLRSAEHAASDPLFRCIVLKKKLKELASSEDEFRDDYRALSAQCENFAIKLLDECRNLEEIAAVLDMPELEKMKDDVHLKDKEKRLRVLNLAIKYQNMKFIAHPYSQVMLNSVVYKGTSGWHKLSFPVKLVLVMLYTLFMPLCMLGYMLTPTNRVTKKLEIPLFKLMSQASSVIWFLVLVTTSAFEDKYDTFLRLSPLSRSTLMLLCMF</sequence>
<dbReference type="OrthoDB" id="5968663at2759"/>
<feature type="repeat" description="ANK" evidence="4">
    <location>
        <begin position="84"/>
        <end position="111"/>
    </location>
</feature>
<feature type="transmembrane region" description="Helical" evidence="6">
    <location>
        <begin position="396"/>
        <end position="419"/>
    </location>
</feature>
<dbReference type="PANTHER" id="PTHR10117:SF54">
    <property type="entry name" value="TRANSIENT RECEPTOR POTENTIAL-GAMMA PROTEIN"/>
    <property type="match status" value="1"/>
</dbReference>
<dbReference type="SMART" id="SM00248">
    <property type="entry name" value="ANK"/>
    <property type="match status" value="3"/>
</dbReference>
<dbReference type="InterPro" id="IPR002110">
    <property type="entry name" value="Ankyrin_rpt"/>
</dbReference>
<evidence type="ECO:0000313" key="7">
    <source>
        <dbReference type="EMBL" id="KAJ7377796.1"/>
    </source>
</evidence>
<dbReference type="InterPro" id="IPR002153">
    <property type="entry name" value="TRPC_channel"/>
</dbReference>
<name>A0A9W9ZA89_9CNID</name>
<feature type="region of interest" description="Disordered" evidence="5">
    <location>
        <begin position="1"/>
        <end position="37"/>
    </location>
</feature>
<dbReference type="Gene3D" id="1.25.40.20">
    <property type="entry name" value="Ankyrin repeat-containing domain"/>
    <property type="match status" value="1"/>
</dbReference>
<organism evidence="7 8">
    <name type="scientific">Desmophyllum pertusum</name>
    <dbReference type="NCBI Taxonomy" id="174260"/>
    <lineage>
        <taxon>Eukaryota</taxon>
        <taxon>Metazoa</taxon>
        <taxon>Cnidaria</taxon>
        <taxon>Anthozoa</taxon>
        <taxon>Hexacorallia</taxon>
        <taxon>Scleractinia</taxon>
        <taxon>Caryophylliina</taxon>
        <taxon>Caryophylliidae</taxon>
        <taxon>Desmophyllum</taxon>
    </lineage>
</organism>
<evidence type="ECO:0000256" key="2">
    <source>
        <dbReference type="ARBA" id="ARBA00023065"/>
    </source>
</evidence>
<keyword evidence="6" id="KW-0472">Membrane</keyword>
<evidence type="ECO:0000256" key="6">
    <source>
        <dbReference type="SAM" id="Phobius"/>
    </source>
</evidence>
<accession>A0A9W9ZA89</accession>
<evidence type="ECO:0000256" key="1">
    <source>
        <dbReference type="ARBA" id="ARBA00022448"/>
    </source>
</evidence>
<evidence type="ECO:0000313" key="8">
    <source>
        <dbReference type="Proteomes" id="UP001163046"/>
    </source>
</evidence>
<keyword evidence="4" id="KW-0040">ANK repeat</keyword>
<dbReference type="Proteomes" id="UP001163046">
    <property type="component" value="Unassembled WGS sequence"/>
</dbReference>
<dbReference type="GO" id="GO:0015279">
    <property type="term" value="F:store-operated calcium channel activity"/>
    <property type="evidence" value="ECO:0007669"/>
    <property type="project" value="TreeGrafter"/>
</dbReference>
<evidence type="ECO:0000256" key="5">
    <source>
        <dbReference type="SAM" id="MobiDB-lite"/>
    </source>
</evidence>
<gene>
    <name evidence="7" type="ORF">OS493_026363</name>
</gene>
<dbReference type="GO" id="GO:0005886">
    <property type="term" value="C:plasma membrane"/>
    <property type="evidence" value="ECO:0007669"/>
    <property type="project" value="TreeGrafter"/>
</dbReference>
<feature type="transmembrane region" description="Helical" evidence="6">
    <location>
        <begin position="364"/>
        <end position="384"/>
    </location>
</feature>
<feature type="compositionally biased region" description="Polar residues" evidence="5">
    <location>
        <begin position="1"/>
        <end position="22"/>
    </location>
</feature>
<dbReference type="GO" id="GO:0034703">
    <property type="term" value="C:cation channel complex"/>
    <property type="evidence" value="ECO:0007669"/>
    <property type="project" value="TreeGrafter"/>
</dbReference>
<keyword evidence="3" id="KW-0407">Ion channel</keyword>
<keyword evidence="8" id="KW-1185">Reference proteome</keyword>
<dbReference type="Pfam" id="PF12796">
    <property type="entry name" value="Ank_2"/>
    <property type="match status" value="1"/>
</dbReference>
<evidence type="ECO:0000256" key="4">
    <source>
        <dbReference type="PROSITE-ProRule" id="PRU00023"/>
    </source>
</evidence>
<proteinExistence type="predicted"/>
<keyword evidence="6" id="KW-0812">Transmembrane</keyword>
<dbReference type="SUPFAM" id="SSF48403">
    <property type="entry name" value="Ankyrin repeat"/>
    <property type="match status" value="1"/>
</dbReference>
<comment type="caution">
    <text evidence="7">The sequence shown here is derived from an EMBL/GenBank/DDBJ whole genome shotgun (WGS) entry which is preliminary data.</text>
</comment>
<keyword evidence="6" id="KW-1133">Transmembrane helix</keyword>
<dbReference type="GO" id="GO:0070679">
    <property type="term" value="F:inositol 1,4,5 trisphosphate binding"/>
    <property type="evidence" value="ECO:0007669"/>
    <property type="project" value="TreeGrafter"/>
</dbReference>
<dbReference type="PROSITE" id="PS50088">
    <property type="entry name" value="ANK_REPEAT"/>
    <property type="match status" value="1"/>
</dbReference>
<protein>
    <submittedName>
        <fullName evidence="7">Uncharacterized protein</fullName>
    </submittedName>
</protein>